<evidence type="ECO:0000256" key="2">
    <source>
        <dbReference type="ARBA" id="ARBA00022448"/>
    </source>
</evidence>
<feature type="domain" description="ABC transmembrane type-1" evidence="13">
    <location>
        <begin position="161"/>
        <end position="438"/>
    </location>
</feature>
<gene>
    <name evidence="15" type="ORF">FPZ44_08870</name>
</gene>
<feature type="transmembrane region" description="Helical" evidence="11">
    <location>
        <begin position="195"/>
        <end position="219"/>
    </location>
</feature>
<dbReference type="PROSITE" id="PS50893">
    <property type="entry name" value="ABC_TRANSPORTER_2"/>
    <property type="match status" value="1"/>
</dbReference>
<dbReference type="Gene3D" id="1.20.1560.10">
    <property type="entry name" value="ABC transporter type 1, transmembrane domain"/>
    <property type="match status" value="1"/>
</dbReference>
<feature type="transmembrane region" description="Helical" evidence="11">
    <location>
        <begin position="157"/>
        <end position="175"/>
    </location>
</feature>
<evidence type="ECO:0000256" key="9">
    <source>
        <dbReference type="ARBA" id="ARBA00022989"/>
    </source>
</evidence>
<dbReference type="GO" id="GO:0008234">
    <property type="term" value="F:cysteine-type peptidase activity"/>
    <property type="evidence" value="ECO:0007669"/>
    <property type="project" value="UniProtKB-KW"/>
</dbReference>
<keyword evidence="8" id="KW-0067">ATP-binding</keyword>
<keyword evidence="10 11" id="KW-0472">Membrane</keyword>
<keyword evidence="7" id="KW-0788">Thiol protease</keyword>
<feature type="domain" description="Peptidase C39" evidence="14">
    <location>
        <begin position="10"/>
        <end position="129"/>
    </location>
</feature>
<dbReference type="PANTHER" id="PTHR43394:SF1">
    <property type="entry name" value="ATP-BINDING CASSETTE SUB-FAMILY B MEMBER 10, MITOCHONDRIAL"/>
    <property type="match status" value="1"/>
</dbReference>
<dbReference type="Proteomes" id="UP000318102">
    <property type="component" value="Unassembled WGS sequence"/>
</dbReference>
<protein>
    <submittedName>
        <fullName evidence="15">Peptidase domain-containing ABC transporter</fullName>
    </submittedName>
</protein>
<dbReference type="SUPFAM" id="SSF52540">
    <property type="entry name" value="P-loop containing nucleoside triphosphate hydrolases"/>
    <property type="match status" value="1"/>
</dbReference>
<proteinExistence type="predicted"/>
<dbReference type="InterPro" id="IPR033839">
    <property type="entry name" value="Lacticin_481_peptidase"/>
</dbReference>
<dbReference type="Gene3D" id="3.90.70.10">
    <property type="entry name" value="Cysteine proteinases"/>
    <property type="match status" value="1"/>
</dbReference>
<evidence type="ECO:0000256" key="5">
    <source>
        <dbReference type="ARBA" id="ARBA00022741"/>
    </source>
</evidence>
<keyword evidence="9 11" id="KW-1133">Transmembrane helix</keyword>
<evidence type="ECO:0000259" key="13">
    <source>
        <dbReference type="PROSITE" id="PS50929"/>
    </source>
</evidence>
<dbReference type="InterPro" id="IPR005074">
    <property type="entry name" value="Peptidase_C39"/>
</dbReference>
<evidence type="ECO:0000259" key="12">
    <source>
        <dbReference type="PROSITE" id="PS50893"/>
    </source>
</evidence>
<dbReference type="CDD" id="cd18555">
    <property type="entry name" value="ABC_6TM_T1SS_like"/>
    <property type="match status" value="1"/>
</dbReference>
<evidence type="ECO:0000313" key="15">
    <source>
        <dbReference type="EMBL" id="TVX93162.1"/>
    </source>
</evidence>
<sequence length="716" mass="80998">MRKKIPFIEQMEHSECGLACLAMVLGYHGYHITLTELRNQFGSSKKGSSLYHLIEMGKQFHMTGRAYRAEVHQLPELLMPYIVFWEYKHYVVVERMDKKTVTILDPSSSRRCISKEEFQTAYSGYVLTFEPADKFTPQPKKRRINLLLIHILKQRKLLTHLLLASLLLQGVGLITPKLTQWLTDQVILKEDSSQWSVMGYSILGLYLFHQLFSLLRGYLIAKLQTSMDMSLMSTFISKLFHLNFPFFESRTSGDLIFRANSNIIIRQILSSRVLSIIIDLILVVGYAVMMFSLHWKLALMVILLCMVVSGTLFFSSRLLRKLSDRHVSAQTKTQSYLTESIYGICDIKILGAEKKVLEHWRNLFTSQLEVSQKQTVYTSVLDTFSSGIQLSTPLILLWIGSVYVLQGTFTLGQLLGFSALAVSFMIPIFSIVTTYSQFLVLGSYTQRLQDVMESKSEEQGGRALDDFKGSIELDNVSFTYDTFGPNHLTAVSLQIKPGEKVAIVGESGSGKSTLAKLINGLYAPTEGRIKFDGIAMEELDLNTVRRQIGTVLQETRLFHGTVLDNIRLFHDNISVENSISAAQLADIHEDILKQPIGYNTMISEGGINFSGGQRQRLLLARALVRQAKLIVLDEATSALDALSESRVQENLQRLTCTQVIIAHRLSTVVHADRIVVMKDGRIVEMGQHQELLDREGLYYQLYKNQMGSQQNELANS</sequence>
<dbReference type="EMBL" id="VNJK01000001">
    <property type="protein sequence ID" value="TVX93162.1"/>
    <property type="molecule type" value="Genomic_DNA"/>
</dbReference>
<evidence type="ECO:0000256" key="10">
    <source>
        <dbReference type="ARBA" id="ARBA00023136"/>
    </source>
</evidence>
<dbReference type="RefSeq" id="WP_144989374.1">
    <property type="nucleotide sequence ID" value="NZ_VNJK01000001.1"/>
</dbReference>
<evidence type="ECO:0000259" key="14">
    <source>
        <dbReference type="PROSITE" id="PS50990"/>
    </source>
</evidence>
<feature type="domain" description="ABC transporter" evidence="12">
    <location>
        <begin position="471"/>
        <end position="704"/>
    </location>
</feature>
<dbReference type="Pfam" id="PF03412">
    <property type="entry name" value="Peptidase_C39"/>
    <property type="match status" value="1"/>
</dbReference>
<comment type="caution">
    <text evidence="15">The sequence shown here is derived from an EMBL/GenBank/DDBJ whole genome shotgun (WGS) entry which is preliminary data.</text>
</comment>
<dbReference type="SMART" id="SM00382">
    <property type="entry name" value="AAA"/>
    <property type="match status" value="1"/>
</dbReference>
<dbReference type="GO" id="GO:0006508">
    <property type="term" value="P:proteolysis"/>
    <property type="evidence" value="ECO:0007669"/>
    <property type="project" value="InterPro"/>
</dbReference>
<feature type="transmembrane region" description="Helical" evidence="11">
    <location>
        <begin position="297"/>
        <end position="315"/>
    </location>
</feature>
<dbReference type="InterPro" id="IPR039421">
    <property type="entry name" value="Type_1_exporter"/>
</dbReference>
<feature type="transmembrane region" description="Helical" evidence="11">
    <location>
        <begin position="394"/>
        <end position="415"/>
    </location>
</feature>
<dbReference type="Gene3D" id="3.40.50.300">
    <property type="entry name" value="P-loop containing nucleotide triphosphate hydrolases"/>
    <property type="match status" value="1"/>
</dbReference>
<keyword evidence="16" id="KW-1185">Reference proteome</keyword>
<keyword evidence="2" id="KW-0813">Transport</keyword>
<dbReference type="InterPro" id="IPR003439">
    <property type="entry name" value="ABC_transporter-like_ATP-bd"/>
</dbReference>
<dbReference type="PROSITE" id="PS50990">
    <property type="entry name" value="PEPTIDASE_C39"/>
    <property type="match status" value="1"/>
</dbReference>
<dbReference type="Pfam" id="PF00005">
    <property type="entry name" value="ABC_tran"/>
    <property type="match status" value="1"/>
</dbReference>
<comment type="subcellular location">
    <subcellularLocation>
        <location evidence="1">Cell membrane</location>
        <topology evidence="1">Multi-pass membrane protein</topology>
    </subcellularLocation>
</comment>
<accession>A0A559IZW4</accession>
<evidence type="ECO:0000313" key="16">
    <source>
        <dbReference type="Proteomes" id="UP000318102"/>
    </source>
</evidence>
<dbReference type="SUPFAM" id="SSF90123">
    <property type="entry name" value="ABC transporter transmembrane region"/>
    <property type="match status" value="1"/>
</dbReference>
<evidence type="ECO:0000256" key="3">
    <source>
        <dbReference type="ARBA" id="ARBA00022475"/>
    </source>
</evidence>
<keyword evidence="4 11" id="KW-0812">Transmembrane</keyword>
<dbReference type="AlphaFoldDB" id="A0A559IZW4"/>
<keyword evidence="6" id="KW-0378">Hydrolase</keyword>
<evidence type="ECO:0000256" key="6">
    <source>
        <dbReference type="ARBA" id="ARBA00022801"/>
    </source>
</evidence>
<evidence type="ECO:0000256" key="1">
    <source>
        <dbReference type="ARBA" id="ARBA00004651"/>
    </source>
</evidence>
<dbReference type="InterPro" id="IPR036640">
    <property type="entry name" value="ABC1_TM_sf"/>
</dbReference>
<organism evidence="15 16">
    <name type="scientific">Paenibacillus agilis</name>
    <dbReference type="NCBI Taxonomy" id="3020863"/>
    <lineage>
        <taxon>Bacteria</taxon>
        <taxon>Bacillati</taxon>
        <taxon>Bacillota</taxon>
        <taxon>Bacilli</taxon>
        <taxon>Bacillales</taxon>
        <taxon>Paenibacillaceae</taxon>
        <taxon>Paenibacillus</taxon>
    </lineage>
</organism>
<keyword evidence="5" id="KW-0547">Nucleotide-binding</keyword>
<evidence type="ECO:0000256" key="4">
    <source>
        <dbReference type="ARBA" id="ARBA00022692"/>
    </source>
</evidence>
<dbReference type="PANTHER" id="PTHR43394">
    <property type="entry name" value="ATP-DEPENDENT PERMEASE MDL1, MITOCHONDRIAL"/>
    <property type="match status" value="1"/>
</dbReference>
<dbReference type="CDD" id="cd02425">
    <property type="entry name" value="Peptidase_C39F"/>
    <property type="match status" value="1"/>
</dbReference>
<dbReference type="PROSITE" id="PS50929">
    <property type="entry name" value="ABC_TM1F"/>
    <property type="match status" value="1"/>
</dbReference>
<dbReference type="InterPro" id="IPR011527">
    <property type="entry name" value="ABC1_TM_dom"/>
</dbReference>
<dbReference type="GO" id="GO:0005524">
    <property type="term" value="F:ATP binding"/>
    <property type="evidence" value="ECO:0007669"/>
    <property type="project" value="UniProtKB-KW"/>
</dbReference>
<dbReference type="InterPro" id="IPR003593">
    <property type="entry name" value="AAA+_ATPase"/>
</dbReference>
<dbReference type="GO" id="GO:0016887">
    <property type="term" value="F:ATP hydrolysis activity"/>
    <property type="evidence" value="ECO:0007669"/>
    <property type="project" value="InterPro"/>
</dbReference>
<keyword evidence="3" id="KW-1003">Cell membrane</keyword>
<evidence type="ECO:0000256" key="11">
    <source>
        <dbReference type="SAM" id="Phobius"/>
    </source>
</evidence>
<dbReference type="GO" id="GO:0015421">
    <property type="term" value="F:ABC-type oligopeptide transporter activity"/>
    <property type="evidence" value="ECO:0007669"/>
    <property type="project" value="TreeGrafter"/>
</dbReference>
<reference evidence="15 16" key="1">
    <citation type="submission" date="2019-07" db="EMBL/GenBank/DDBJ databases">
        <authorList>
            <person name="Kim J."/>
        </authorList>
    </citation>
    <scope>NUCLEOTIDE SEQUENCE [LARGE SCALE GENOMIC DNA]</scope>
    <source>
        <strain evidence="15 16">N4</strain>
    </source>
</reference>
<dbReference type="Pfam" id="PF00664">
    <property type="entry name" value="ABC_membrane"/>
    <property type="match status" value="1"/>
</dbReference>
<name>A0A559IZW4_9BACL</name>
<dbReference type="PROSITE" id="PS00211">
    <property type="entry name" value="ABC_TRANSPORTER_1"/>
    <property type="match status" value="1"/>
</dbReference>
<dbReference type="InterPro" id="IPR017871">
    <property type="entry name" value="ABC_transporter-like_CS"/>
</dbReference>
<dbReference type="OrthoDB" id="9762778at2"/>
<evidence type="ECO:0000256" key="8">
    <source>
        <dbReference type="ARBA" id="ARBA00022840"/>
    </source>
</evidence>
<feature type="transmembrane region" description="Helical" evidence="11">
    <location>
        <begin position="421"/>
        <end position="442"/>
    </location>
</feature>
<feature type="transmembrane region" description="Helical" evidence="11">
    <location>
        <begin position="273"/>
        <end position="291"/>
    </location>
</feature>
<keyword evidence="7" id="KW-0645">Protease</keyword>
<dbReference type="InterPro" id="IPR027417">
    <property type="entry name" value="P-loop_NTPase"/>
</dbReference>
<evidence type="ECO:0000256" key="7">
    <source>
        <dbReference type="ARBA" id="ARBA00022807"/>
    </source>
</evidence>
<dbReference type="GO" id="GO:0005886">
    <property type="term" value="C:plasma membrane"/>
    <property type="evidence" value="ECO:0007669"/>
    <property type="project" value="UniProtKB-SubCell"/>
</dbReference>
<dbReference type="FunFam" id="3.40.50.300:FF:000299">
    <property type="entry name" value="ABC transporter ATP-binding protein/permease"/>
    <property type="match status" value="1"/>
</dbReference>